<keyword evidence="1" id="KW-0472">Membrane</keyword>
<reference evidence="2 3" key="1">
    <citation type="submission" date="2020-04" db="EMBL/GenBank/DDBJ databases">
        <title>Genome-Wide Identification of 5-Methylcytosine Sites in Bacterial Genomes By High-Throughput Sequencing of MspJI Restriction Fragments.</title>
        <authorList>
            <person name="Wu V."/>
        </authorList>
    </citation>
    <scope>NUCLEOTIDE SEQUENCE [LARGE SCALE GENOMIC DNA]</scope>
    <source>
        <strain evidence="2 3">NEB122</strain>
    </source>
</reference>
<feature type="transmembrane region" description="Helical" evidence="1">
    <location>
        <begin position="62"/>
        <end position="84"/>
    </location>
</feature>
<dbReference type="Proteomes" id="UP000503498">
    <property type="component" value="Chromosome"/>
</dbReference>
<dbReference type="RefSeq" id="WP_169704832.1">
    <property type="nucleotide sequence ID" value="NZ_CP051651.1"/>
</dbReference>
<evidence type="ECO:0008006" key="4">
    <source>
        <dbReference type="Google" id="ProtNLM"/>
    </source>
</evidence>
<feature type="transmembrane region" description="Helical" evidence="1">
    <location>
        <begin position="6"/>
        <end position="27"/>
    </location>
</feature>
<dbReference type="PANTHER" id="PTHR37464">
    <property type="entry name" value="BLL2463 PROTEIN"/>
    <property type="match status" value="1"/>
</dbReference>
<protein>
    <recommendedName>
        <fullName evidence="4">Aerotolerance regulator N-terminal domain-containing protein</fullName>
    </recommendedName>
</protein>
<accession>A0A7Z2V7X0</accession>
<evidence type="ECO:0000313" key="2">
    <source>
        <dbReference type="EMBL" id="QJD66654.1"/>
    </source>
</evidence>
<keyword evidence="1" id="KW-0812">Transmembrane</keyword>
<organism evidence="2 3">
    <name type="scientific">Xanthomonas campestris pv. badrii</name>
    <dbReference type="NCBI Taxonomy" id="149696"/>
    <lineage>
        <taxon>Bacteria</taxon>
        <taxon>Pseudomonadati</taxon>
        <taxon>Pseudomonadota</taxon>
        <taxon>Gammaproteobacteria</taxon>
        <taxon>Lysobacterales</taxon>
        <taxon>Lysobacteraceae</taxon>
        <taxon>Xanthomonas</taxon>
    </lineage>
</organism>
<dbReference type="EMBL" id="CP051651">
    <property type="protein sequence ID" value="QJD66654.1"/>
    <property type="molecule type" value="Genomic_DNA"/>
</dbReference>
<dbReference type="AlphaFoldDB" id="A0A7Z2V7X0"/>
<evidence type="ECO:0000256" key="1">
    <source>
        <dbReference type="SAM" id="Phobius"/>
    </source>
</evidence>
<keyword evidence="1" id="KW-1133">Transmembrane helix</keyword>
<name>A0A7Z2V7X0_XANCA</name>
<evidence type="ECO:0000313" key="3">
    <source>
        <dbReference type="Proteomes" id="UP000503498"/>
    </source>
</evidence>
<gene>
    <name evidence="2" type="ORF">HG421_02210</name>
</gene>
<sequence>MFANLSSGLVAAGAAILLVLVTALYLLKVRRRSIALAGATLWQQALRQVPPRLLGSRWHRPLGWLLSLLLVWLLWLAAAAPQLASGDDGRRHVFYLDASAWMLADAGFDAARQALERDVAALPGAHREVILGEALPALLLAPDERAALLPARLRQARAQPLPSGFQAWLSTVAGGGSHATVVHYYGAGPVYAAARAARPAGVWLQAAFVAAPLDTNRGIVALGAAPAASLRWDAVDVRVGLDAVGAPLPTPDALEITLDGKPLPAGVSVQAAADGLLLKDVPAHGGTMQVALRQGDRFPIDDSAALVLPLRAPLRVALVGELPQAVQDVLALDPSLQVVTLPQAQVQVLALAPGQTPQAGLPTLHLVSATAGTSAFRFTVRDAQAQDALAAHLDALGLDQARNAAIADQLGRAVGIDIVHGNRAQVRVWQELFAADGAFVQSRAMPLFVNRSLHWLAGDAWWAPYAAAGTPLQQDLLLQPLGQSAQVRARALGDRLILPAAGRHTIAGQPLQVSLLDRGITRGVADPAAAGVVVAPMPAAWIRGDLASVLLVVALLLCCTEWLLHLRGHIP</sequence>
<dbReference type="PANTHER" id="PTHR37464:SF1">
    <property type="entry name" value="BLL2463 PROTEIN"/>
    <property type="match status" value="1"/>
</dbReference>
<proteinExistence type="predicted"/>
<reference evidence="2 3" key="2">
    <citation type="submission" date="2020-04" db="EMBL/GenBank/DDBJ databases">
        <authorList>
            <person name="Fomenkov A."/>
            <person name="Anton B.P."/>
            <person name="Roberts R.J."/>
        </authorList>
    </citation>
    <scope>NUCLEOTIDE SEQUENCE [LARGE SCALE GENOMIC DNA]</scope>
    <source>
        <strain evidence="2 3">NEB122</strain>
    </source>
</reference>